<dbReference type="Pfam" id="PF01551">
    <property type="entry name" value="Peptidase_M23"/>
    <property type="match status" value="1"/>
</dbReference>
<gene>
    <name evidence="3" type="ORF">VAMP_41n33</name>
</gene>
<accession>A0ABS5QL40</accession>
<sequence>MIKKKLIFNMLIIKLILIGFTYSLDLKYPVKQVSKPTVECKFQNWNATGEECKMPLPIIENTNYSKYKDTMNYRLIYSILWGATYKGGWDIGYGGHAGVDIASAQGTPLYSIGEGTVEIAKFLPSWGNTVVIRHEFKGSQIRSIYAHMYNIQVSPGQKVNSGQRIGTIGTTGNSRGNHVHFQIDTNKNNRHPWYYINCIGSNADIVNKGLCREQMIKNTIDPIKFLESNGASYAPKQAQTKKEEDEYVQEIIKKEEHISKDEIVTREKIMLTELELFLARYPMQVKSNIPGNTMKVGENGTIDLSVLFRNRPFNGSLPMDLEVSFNSDVIKASPTKVIAVNDGKRKIHVNAVGAGHTRLIIKIGGKIIGNIPIRVVDDGTVLQANRGLLYNLGTNYIGSTNDGLIIMKDSNNSNIISVPYEGNFTLKSNENIKICPMGINSIRDISKIKTIKCGPKNWQDEIKFGYKDTLEGLFLFKIAPIEKGKSILNLYKGNQKIGSSKLKNIILPKDIDSNTKFRKDILNGLKKGYFTNYRQGNFAPGFDINEQDASNLIKTTFYPIAKDYKGSRFNKISRLDFMKMLSHITGLKAKNTDRHYRDVEKEDRKYSNILIDYGIELDKFGERYLQPDKNITRAEVAKILNTIRK</sequence>
<evidence type="ECO:0000256" key="1">
    <source>
        <dbReference type="SAM" id="Phobius"/>
    </source>
</evidence>
<dbReference type="PANTHER" id="PTHR21666">
    <property type="entry name" value="PEPTIDASE-RELATED"/>
    <property type="match status" value="1"/>
</dbReference>
<keyword evidence="1" id="KW-1133">Transmembrane helix</keyword>
<evidence type="ECO:0000259" key="2">
    <source>
        <dbReference type="Pfam" id="PF01551"/>
    </source>
</evidence>
<feature type="domain" description="M23ase beta-sheet core" evidence="2">
    <location>
        <begin position="95"/>
        <end position="190"/>
    </location>
</feature>
<dbReference type="InterPro" id="IPR011055">
    <property type="entry name" value="Dup_hybrid_motif"/>
</dbReference>
<dbReference type="EMBL" id="JAEDAM010000023">
    <property type="protein sequence ID" value="MBS8121930.1"/>
    <property type="molecule type" value="Genomic_DNA"/>
</dbReference>
<protein>
    <submittedName>
        <fullName evidence="3">Peptidase M23</fullName>
    </submittedName>
</protein>
<dbReference type="InterPro" id="IPR016047">
    <property type="entry name" value="M23ase_b-sheet_dom"/>
</dbReference>
<comment type="caution">
    <text evidence="3">The sequence shown here is derived from an EMBL/GenBank/DDBJ whole genome shotgun (WGS) entry which is preliminary data.</text>
</comment>
<dbReference type="SUPFAM" id="SSF51261">
    <property type="entry name" value="Duplicated hybrid motif"/>
    <property type="match status" value="1"/>
</dbReference>
<evidence type="ECO:0000313" key="3">
    <source>
        <dbReference type="EMBL" id="MBS8121930.1"/>
    </source>
</evidence>
<dbReference type="InterPro" id="IPR050570">
    <property type="entry name" value="Cell_wall_metabolism_enzyme"/>
</dbReference>
<organism evidence="3 4">
    <name type="scientific">Candidatus Vampirococcus lugosii</name>
    <dbReference type="NCBI Taxonomy" id="2789015"/>
    <lineage>
        <taxon>Bacteria</taxon>
        <taxon>Candidatus Absconditibacteriota</taxon>
        <taxon>Vampirococcus</taxon>
    </lineage>
</organism>
<dbReference type="PANTHER" id="PTHR21666:SF270">
    <property type="entry name" value="MUREIN HYDROLASE ACTIVATOR ENVC"/>
    <property type="match status" value="1"/>
</dbReference>
<keyword evidence="1" id="KW-0472">Membrane</keyword>
<dbReference type="Proteomes" id="UP000680365">
    <property type="component" value="Unassembled WGS sequence"/>
</dbReference>
<keyword evidence="1" id="KW-0812">Transmembrane</keyword>
<reference evidence="3 4" key="1">
    <citation type="journal article" date="2021" name="Nat. Commun.">
        <title>Reductive evolution and unique predatory mode in the CPR bacterium Vampirococcus lugosii.</title>
        <authorList>
            <person name="Moreira D."/>
            <person name="Zivanovic Y."/>
            <person name="Lopez-Archilla A.I."/>
            <person name="Iniesto M."/>
            <person name="Lopez-Garcia P."/>
        </authorList>
    </citation>
    <scope>NUCLEOTIDE SEQUENCE [LARGE SCALE GENOMIC DNA]</scope>
    <source>
        <strain evidence="3">Chiprana</strain>
    </source>
</reference>
<evidence type="ECO:0000313" key="4">
    <source>
        <dbReference type="Proteomes" id="UP000680365"/>
    </source>
</evidence>
<feature type="transmembrane region" description="Helical" evidence="1">
    <location>
        <begin position="7"/>
        <end position="24"/>
    </location>
</feature>
<dbReference type="CDD" id="cd12797">
    <property type="entry name" value="M23_peptidase"/>
    <property type="match status" value="1"/>
</dbReference>
<keyword evidence="4" id="KW-1185">Reference proteome</keyword>
<dbReference type="Gene3D" id="2.70.70.10">
    <property type="entry name" value="Glucose Permease (Domain IIA)"/>
    <property type="match status" value="1"/>
</dbReference>
<dbReference type="RefSeq" id="WP_213348909.1">
    <property type="nucleotide sequence ID" value="NZ_JAEDAM010000023.1"/>
</dbReference>
<proteinExistence type="predicted"/>
<name>A0ABS5QL40_9BACT</name>